<evidence type="ECO:0000256" key="5">
    <source>
        <dbReference type="ARBA" id="ARBA00026066"/>
    </source>
</evidence>
<dbReference type="GO" id="GO:0030366">
    <property type="term" value="F:molybdopterin synthase activity"/>
    <property type="evidence" value="ECO:0007669"/>
    <property type="project" value="UniProtKB-EC"/>
</dbReference>
<evidence type="ECO:0000256" key="1">
    <source>
        <dbReference type="ARBA" id="ARBA00005046"/>
    </source>
</evidence>
<comment type="similarity">
    <text evidence="2">Belongs to the MoaE family.</text>
</comment>
<keyword evidence="12" id="KW-1185">Reference proteome</keyword>
<evidence type="ECO:0000313" key="11">
    <source>
        <dbReference type="EMBL" id="GAU09312.1"/>
    </source>
</evidence>
<evidence type="ECO:0000256" key="3">
    <source>
        <dbReference type="ARBA" id="ARBA00011950"/>
    </source>
</evidence>
<dbReference type="InterPro" id="IPR036563">
    <property type="entry name" value="MoaE_sf"/>
</dbReference>
<protein>
    <recommendedName>
        <fullName evidence="4">Molybdopterin synthase catalytic subunit</fullName>
        <ecNumber evidence="3">2.8.1.12</ecNumber>
    </recommendedName>
    <alternativeName>
        <fullName evidence="8">MPT synthase subunit 2</fullName>
    </alternativeName>
    <alternativeName>
        <fullName evidence="6">Molybdenum cofactor biosynthesis protein E</fullName>
    </alternativeName>
    <alternativeName>
        <fullName evidence="7">Molybdopterin-converting factor large subunit</fullName>
    </alternativeName>
    <alternativeName>
        <fullName evidence="9">Molybdopterin-converting factor subunit 2</fullName>
    </alternativeName>
</protein>
<reference evidence="12" key="1">
    <citation type="submission" date="2016-06" db="EMBL/GenBank/DDBJ databases">
        <title>Draft genome sequence of Desulfoplanes formicivorans strain Pf12B.</title>
        <authorList>
            <person name="Watanabe M."/>
            <person name="Kojima H."/>
            <person name="Fukui M."/>
        </authorList>
    </citation>
    <scope>NUCLEOTIDE SEQUENCE [LARGE SCALE GENOMIC DNA]</scope>
    <source>
        <strain evidence="12">Pf12B</strain>
    </source>
</reference>
<evidence type="ECO:0000256" key="6">
    <source>
        <dbReference type="ARBA" id="ARBA00029745"/>
    </source>
</evidence>
<comment type="caution">
    <text evidence="11">The sequence shown here is derived from an EMBL/GenBank/DDBJ whole genome shotgun (WGS) entry which is preliminary data.</text>
</comment>
<dbReference type="EMBL" id="BDFE01000017">
    <property type="protein sequence ID" value="GAU09312.1"/>
    <property type="molecule type" value="Genomic_DNA"/>
</dbReference>
<dbReference type="STRING" id="1592317.DPF_2035"/>
<evidence type="ECO:0000256" key="7">
    <source>
        <dbReference type="ARBA" id="ARBA00030407"/>
    </source>
</evidence>
<dbReference type="Pfam" id="PF02391">
    <property type="entry name" value="MoaE"/>
    <property type="match status" value="1"/>
</dbReference>
<evidence type="ECO:0000256" key="2">
    <source>
        <dbReference type="ARBA" id="ARBA00005426"/>
    </source>
</evidence>
<proteinExistence type="inferred from homology"/>
<dbReference type="InterPro" id="IPR003448">
    <property type="entry name" value="Mopterin_biosynth_MoaE"/>
</dbReference>
<evidence type="ECO:0000256" key="10">
    <source>
        <dbReference type="ARBA" id="ARBA00049878"/>
    </source>
</evidence>
<evidence type="ECO:0000256" key="9">
    <source>
        <dbReference type="ARBA" id="ARBA00032474"/>
    </source>
</evidence>
<dbReference type="EC" id="2.8.1.12" evidence="3"/>
<dbReference type="UniPathway" id="UPA00344"/>
<name>A0A194AGV7_9BACT</name>
<comment type="pathway">
    <text evidence="1">Cofactor biosynthesis; molybdopterin biosynthesis.</text>
</comment>
<organism evidence="11 12">
    <name type="scientific">Desulfoplanes formicivorans</name>
    <dbReference type="NCBI Taxonomy" id="1592317"/>
    <lineage>
        <taxon>Bacteria</taxon>
        <taxon>Pseudomonadati</taxon>
        <taxon>Thermodesulfobacteriota</taxon>
        <taxon>Desulfovibrionia</taxon>
        <taxon>Desulfovibrionales</taxon>
        <taxon>Desulfoplanaceae</taxon>
        <taxon>Desulfoplanes</taxon>
    </lineage>
</organism>
<accession>A0A194AGV7</accession>
<evidence type="ECO:0000256" key="4">
    <source>
        <dbReference type="ARBA" id="ARBA00013858"/>
    </source>
</evidence>
<comment type="subunit">
    <text evidence="5">Heterotetramer of 2 MoaD subunits and 2 MoaE subunits. Also stable as homodimer. The enzyme changes between these two forms during catalysis.</text>
</comment>
<dbReference type="Proteomes" id="UP000095200">
    <property type="component" value="Unassembled WGS sequence"/>
</dbReference>
<dbReference type="SUPFAM" id="SSF54690">
    <property type="entry name" value="Molybdopterin synthase subunit MoaE"/>
    <property type="match status" value="1"/>
</dbReference>
<dbReference type="Gene3D" id="3.90.1170.40">
    <property type="entry name" value="Molybdopterin biosynthesis MoaE subunit"/>
    <property type="match status" value="1"/>
</dbReference>
<evidence type="ECO:0000256" key="8">
    <source>
        <dbReference type="ARBA" id="ARBA00030781"/>
    </source>
</evidence>
<dbReference type="AlphaFoldDB" id="A0A194AGV7"/>
<gene>
    <name evidence="11" type="ORF">DPF_2035</name>
</gene>
<evidence type="ECO:0000313" key="12">
    <source>
        <dbReference type="Proteomes" id="UP000095200"/>
    </source>
</evidence>
<sequence length="122" mass="13685">MDLTALIEEIKQHPRFEDVGMVLSHSGYVRRLSRNGRQVTGFRVDVDDVKCKAVIEEGLAEPGIVDIKLWFNAGKVLGIGDPVMLLVVAGDNRDNVFACLQKTLNRLEEVGAKKKQEFFEEI</sequence>
<dbReference type="GO" id="GO:0006777">
    <property type="term" value="P:Mo-molybdopterin cofactor biosynthetic process"/>
    <property type="evidence" value="ECO:0007669"/>
    <property type="project" value="InterPro"/>
</dbReference>
<comment type="catalytic activity">
    <reaction evidence="10">
        <text>2 [molybdopterin-synthase sulfur-carrier protein]-C-terminal-Gly-aminoethanethioate + cyclic pyranopterin phosphate + H2O = molybdopterin + 2 [molybdopterin-synthase sulfur-carrier protein]-C-terminal Gly-Gly + 2 H(+)</text>
        <dbReference type="Rhea" id="RHEA:26333"/>
        <dbReference type="Rhea" id="RHEA-COMP:12202"/>
        <dbReference type="Rhea" id="RHEA-COMP:19907"/>
        <dbReference type="ChEBI" id="CHEBI:15377"/>
        <dbReference type="ChEBI" id="CHEBI:15378"/>
        <dbReference type="ChEBI" id="CHEBI:58698"/>
        <dbReference type="ChEBI" id="CHEBI:59648"/>
        <dbReference type="ChEBI" id="CHEBI:90778"/>
        <dbReference type="ChEBI" id="CHEBI:232372"/>
        <dbReference type="EC" id="2.8.1.12"/>
    </reaction>
</comment>